<dbReference type="Pfam" id="PF16344">
    <property type="entry name" value="FecR_C"/>
    <property type="match status" value="1"/>
</dbReference>
<protein>
    <submittedName>
        <fullName evidence="4">FecR family protein</fullName>
    </submittedName>
</protein>
<name>A0A420VWB5_9SPHI</name>
<dbReference type="OrthoDB" id="699645at2"/>
<dbReference type="Pfam" id="PF04773">
    <property type="entry name" value="FecR"/>
    <property type="match status" value="1"/>
</dbReference>
<dbReference type="InterPro" id="IPR006860">
    <property type="entry name" value="FecR"/>
</dbReference>
<accession>A0A420VWB5</accession>
<evidence type="ECO:0000256" key="1">
    <source>
        <dbReference type="SAM" id="Phobius"/>
    </source>
</evidence>
<keyword evidence="1" id="KW-0812">Transmembrane</keyword>
<proteinExistence type="predicted"/>
<dbReference type="InterPro" id="IPR032508">
    <property type="entry name" value="FecR_C"/>
</dbReference>
<dbReference type="RefSeq" id="WP_121125193.1">
    <property type="nucleotide sequence ID" value="NZ_RBWS01000011.1"/>
</dbReference>
<dbReference type="AlphaFoldDB" id="A0A420VWB5"/>
<gene>
    <name evidence="4" type="ORF">D7322_15470</name>
</gene>
<dbReference type="EMBL" id="RBWS01000011">
    <property type="protein sequence ID" value="RKO70670.1"/>
    <property type="molecule type" value="Genomic_DNA"/>
</dbReference>
<feature type="transmembrane region" description="Helical" evidence="1">
    <location>
        <begin position="77"/>
        <end position="95"/>
    </location>
</feature>
<dbReference type="GO" id="GO:0016989">
    <property type="term" value="F:sigma factor antagonist activity"/>
    <property type="evidence" value="ECO:0007669"/>
    <property type="project" value="TreeGrafter"/>
</dbReference>
<evidence type="ECO:0000313" key="5">
    <source>
        <dbReference type="Proteomes" id="UP000282423"/>
    </source>
</evidence>
<comment type="caution">
    <text evidence="4">The sequence shown here is derived from an EMBL/GenBank/DDBJ whole genome shotgun (WGS) entry which is preliminary data.</text>
</comment>
<dbReference type="Proteomes" id="UP000282423">
    <property type="component" value="Unassembled WGS sequence"/>
</dbReference>
<evidence type="ECO:0000313" key="4">
    <source>
        <dbReference type="EMBL" id="RKO70670.1"/>
    </source>
</evidence>
<evidence type="ECO:0000259" key="3">
    <source>
        <dbReference type="Pfam" id="PF16344"/>
    </source>
</evidence>
<dbReference type="Gene3D" id="3.55.50.30">
    <property type="match status" value="1"/>
</dbReference>
<dbReference type="PANTHER" id="PTHR30273">
    <property type="entry name" value="PERIPLASMIC SIGNAL SENSOR AND SIGMA FACTOR ACTIVATOR FECR-RELATED"/>
    <property type="match status" value="1"/>
</dbReference>
<feature type="domain" description="Protein FecR C-terminal" evidence="3">
    <location>
        <begin position="333"/>
        <end position="398"/>
    </location>
</feature>
<feature type="domain" description="FecR protein" evidence="2">
    <location>
        <begin position="192"/>
        <end position="290"/>
    </location>
</feature>
<organism evidence="4 5">
    <name type="scientific">Sphingobacterium puteale</name>
    <dbReference type="NCBI Taxonomy" id="2420510"/>
    <lineage>
        <taxon>Bacteria</taxon>
        <taxon>Pseudomonadati</taxon>
        <taxon>Bacteroidota</taxon>
        <taxon>Sphingobacteriia</taxon>
        <taxon>Sphingobacteriales</taxon>
        <taxon>Sphingobacteriaceae</taxon>
        <taxon>Sphingobacterium</taxon>
    </lineage>
</organism>
<keyword evidence="1" id="KW-1133">Transmembrane helix</keyword>
<evidence type="ECO:0000259" key="2">
    <source>
        <dbReference type="Pfam" id="PF04773"/>
    </source>
</evidence>
<keyword evidence="1" id="KW-0472">Membrane</keyword>
<sequence>MREPLKIDDDLLKRYTKGQCTDSEAAFVEDWYIAQAEQLPEFDLSTPELQADIADSWGRIHSHIHSPKQPHTAWRKWIAAAASIAIIGLASYYLSIEQKPTFNYQDSSVQTTADKQSSATRANTASIHPASSGAVLQLSNGEQIALNRSNGSSSRKDHDILIDWSDTDQLVYQTDGSKNGSHAMLSNTLIVPKGYTYKIVLADGTRVTLNADSKLIFPIQFTGSTREVTLEGEGYFEVSKRQISSGGRMIKQEFIVHAGQNAVQVLGTKFNVKAYREDKQNSFTLEEGSIALNNPANPAPILLKPGQKIVQTGKEFELLEVDLSKDLSWKNGDFYFDSASVREIMDQISRWYNIEVEYLGPVGQQRYISTISRKKTLQQVLEILETTTGIKFDIRNNEKERRLMVIP</sequence>
<keyword evidence="5" id="KW-1185">Reference proteome</keyword>
<dbReference type="PANTHER" id="PTHR30273:SF2">
    <property type="entry name" value="PROTEIN FECR"/>
    <property type="match status" value="1"/>
</dbReference>
<dbReference type="Gene3D" id="2.60.120.1440">
    <property type="match status" value="1"/>
</dbReference>
<reference evidence="4 5" key="1">
    <citation type="submission" date="2018-10" db="EMBL/GenBank/DDBJ databases">
        <title>Sphingobacterium sp. M05W1-28.</title>
        <authorList>
            <person name="Cai H."/>
        </authorList>
    </citation>
    <scope>NUCLEOTIDE SEQUENCE [LARGE SCALE GENOMIC DNA]</scope>
    <source>
        <strain evidence="4 5">M05W1-28</strain>
    </source>
</reference>
<dbReference type="InterPro" id="IPR012373">
    <property type="entry name" value="Ferrdict_sens_TM"/>
</dbReference>